<dbReference type="InterPro" id="IPR014284">
    <property type="entry name" value="RNA_pol_sigma-70_dom"/>
</dbReference>
<evidence type="ECO:0000256" key="4">
    <source>
        <dbReference type="ARBA" id="ARBA00023125"/>
    </source>
</evidence>
<dbReference type="PANTHER" id="PTHR43133">
    <property type="entry name" value="RNA POLYMERASE ECF-TYPE SIGMA FACTO"/>
    <property type="match status" value="1"/>
</dbReference>
<evidence type="ECO:0000259" key="6">
    <source>
        <dbReference type="Pfam" id="PF04542"/>
    </source>
</evidence>
<keyword evidence="2" id="KW-0805">Transcription regulation</keyword>
<dbReference type="InterPro" id="IPR007630">
    <property type="entry name" value="RNA_pol_sigma70_r4"/>
</dbReference>
<dbReference type="InterPro" id="IPR013324">
    <property type="entry name" value="RNA_pol_sigma_r3/r4-like"/>
</dbReference>
<dbReference type="CDD" id="cd06171">
    <property type="entry name" value="Sigma70_r4"/>
    <property type="match status" value="1"/>
</dbReference>
<dbReference type="GO" id="GO:0016987">
    <property type="term" value="F:sigma factor activity"/>
    <property type="evidence" value="ECO:0007669"/>
    <property type="project" value="UniProtKB-KW"/>
</dbReference>
<dbReference type="SUPFAM" id="SSF88659">
    <property type="entry name" value="Sigma3 and sigma4 domains of RNA polymerase sigma factors"/>
    <property type="match status" value="1"/>
</dbReference>
<dbReference type="Gene3D" id="1.10.1740.10">
    <property type="match status" value="1"/>
</dbReference>
<evidence type="ECO:0000256" key="5">
    <source>
        <dbReference type="ARBA" id="ARBA00023163"/>
    </source>
</evidence>
<dbReference type="AlphaFoldDB" id="A0A1G1XNN3"/>
<dbReference type="GO" id="GO:0003677">
    <property type="term" value="F:DNA binding"/>
    <property type="evidence" value="ECO:0007669"/>
    <property type="project" value="InterPro"/>
</dbReference>
<name>A0A1G1XNN3_9BACT</name>
<dbReference type="NCBIfam" id="TIGR02937">
    <property type="entry name" value="sigma70-ECF"/>
    <property type="match status" value="1"/>
</dbReference>
<evidence type="ECO:0000313" key="8">
    <source>
        <dbReference type="EMBL" id="OGY41200.1"/>
    </source>
</evidence>
<dbReference type="Pfam" id="PF04542">
    <property type="entry name" value="Sigma70_r2"/>
    <property type="match status" value="1"/>
</dbReference>
<comment type="caution">
    <text evidence="8">The sequence shown here is derived from an EMBL/GenBank/DDBJ whole genome shotgun (WGS) entry which is preliminary data.</text>
</comment>
<dbReference type="EMBL" id="MHHZ01000021">
    <property type="protein sequence ID" value="OGY41200.1"/>
    <property type="molecule type" value="Genomic_DNA"/>
</dbReference>
<dbReference type="GO" id="GO:0006352">
    <property type="term" value="P:DNA-templated transcription initiation"/>
    <property type="evidence" value="ECO:0007669"/>
    <property type="project" value="InterPro"/>
</dbReference>
<reference evidence="8 9" key="1">
    <citation type="journal article" date="2016" name="Nat. Commun.">
        <title>Thousands of microbial genomes shed light on interconnected biogeochemical processes in an aquifer system.</title>
        <authorList>
            <person name="Anantharaman K."/>
            <person name="Brown C.T."/>
            <person name="Hug L.A."/>
            <person name="Sharon I."/>
            <person name="Castelle C.J."/>
            <person name="Probst A.J."/>
            <person name="Thomas B.C."/>
            <person name="Singh A."/>
            <person name="Wilkins M.J."/>
            <person name="Karaoz U."/>
            <person name="Brodie E.L."/>
            <person name="Williams K.H."/>
            <person name="Hubbard S.S."/>
            <person name="Banfield J.F."/>
        </authorList>
    </citation>
    <scope>NUCLEOTIDE SEQUENCE [LARGE SCALE GENOMIC DNA]</scope>
</reference>
<dbReference type="Gene3D" id="1.10.10.10">
    <property type="entry name" value="Winged helix-like DNA-binding domain superfamily/Winged helix DNA-binding domain"/>
    <property type="match status" value="1"/>
</dbReference>
<organism evidence="8 9">
    <name type="scientific">Candidatus Buchananbacteria bacterium RBG_13_36_9</name>
    <dbReference type="NCBI Taxonomy" id="1797530"/>
    <lineage>
        <taxon>Bacteria</taxon>
        <taxon>Candidatus Buchananiibacteriota</taxon>
    </lineage>
</organism>
<sequence>MDEFTDIQLIKKHLKRDSQAFELLISRYLKPIYSFIYRLVKNADEAEDITQEVFIKVWKNLKKFDQKKSFKIWLFTIAKNTVIDFFRKKKNILFSDLAPENDPQGSEILAIDSQPLPDIILDQEILEKKLAEIVEILPLKSREVLFLYYKEDLTFQEISDIFGESINTIKSRHYRAILALRDSISK</sequence>
<dbReference type="Pfam" id="PF04545">
    <property type="entry name" value="Sigma70_r4"/>
    <property type="match status" value="1"/>
</dbReference>
<evidence type="ECO:0000256" key="1">
    <source>
        <dbReference type="ARBA" id="ARBA00010641"/>
    </source>
</evidence>
<accession>A0A1G1XNN3</accession>
<feature type="domain" description="RNA polymerase sigma-70 region 2" evidence="6">
    <location>
        <begin position="24"/>
        <end position="90"/>
    </location>
</feature>
<dbReference type="PANTHER" id="PTHR43133:SF60">
    <property type="entry name" value="RNA POLYMERASE SIGMA FACTOR SIGV"/>
    <property type="match status" value="1"/>
</dbReference>
<feature type="domain" description="RNA polymerase sigma-70 region 4" evidence="7">
    <location>
        <begin position="137"/>
        <end position="181"/>
    </location>
</feature>
<gene>
    <name evidence="8" type="ORF">A2Y82_02030</name>
</gene>
<keyword evidence="5" id="KW-0804">Transcription</keyword>
<evidence type="ECO:0000256" key="3">
    <source>
        <dbReference type="ARBA" id="ARBA00023082"/>
    </source>
</evidence>
<comment type="similarity">
    <text evidence="1">Belongs to the sigma-70 factor family. ECF subfamily.</text>
</comment>
<keyword evidence="4" id="KW-0238">DNA-binding</keyword>
<dbReference type="SUPFAM" id="SSF88946">
    <property type="entry name" value="Sigma2 domain of RNA polymerase sigma factors"/>
    <property type="match status" value="1"/>
</dbReference>
<proteinExistence type="inferred from homology"/>
<evidence type="ECO:0000259" key="7">
    <source>
        <dbReference type="Pfam" id="PF04545"/>
    </source>
</evidence>
<dbReference type="InterPro" id="IPR013325">
    <property type="entry name" value="RNA_pol_sigma_r2"/>
</dbReference>
<evidence type="ECO:0000256" key="2">
    <source>
        <dbReference type="ARBA" id="ARBA00023015"/>
    </source>
</evidence>
<dbReference type="InterPro" id="IPR036388">
    <property type="entry name" value="WH-like_DNA-bd_sf"/>
</dbReference>
<evidence type="ECO:0008006" key="10">
    <source>
        <dbReference type="Google" id="ProtNLM"/>
    </source>
</evidence>
<evidence type="ECO:0000313" key="9">
    <source>
        <dbReference type="Proteomes" id="UP000176498"/>
    </source>
</evidence>
<dbReference type="Proteomes" id="UP000176498">
    <property type="component" value="Unassembled WGS sequence"/>
</dbReference>
<dbReference type="InterPro" id="IPR039425">
    <property type="entry name" value="RNA_pol_sigma-70-like"/>
</dbReference>
<protein>
    <recommendedName>
        <fullName evidence="10">RNA polymerase sigma factor</fullName>
    </recommendedName>
</protein>
<keyword evidence="3" id="KW-0731">Sigma factor</keyword>
<dbReference type="InterPro" id="IPR007627">
    <property type="entry name" value="RNA_pol_sigma70_r2"/>
</dbReference>